<dbReference type="InterPro" id="IPR050930">
    <property type="entry name" value="MFS_Vesicular_Transporter"/>
</dbReference>
<keyword evidence="3 6" id="KW-0812">Transmembrane</keyword>
<dbReference type="Pfam" id="PF07690">
    <property type="entry name" value="MFS_1"/>
    <property type="match status" value="2"/>
</dbReference>
<evidence type="ECO:0000256" key="3">
    <source>
        <dbReference type="ARBA" id="ARBA00022692"/>
    </source>
</evidence>
<dbReference type="GO" id="GO:0005886">
    <property type="term" value="C:plasma membrane"/>
    <property type="evidence" value="ECO:0007669"/>
    <property type="project" value="UniProtKB-SubCell"/>
</dbReference>
<proteinExistence type="predicted"/>
<feature type="transmembrane region" description="Helical" evidence="6">
    <location>
        <begin position="164"/>
        <end position="186"/>
    </location>
</feature>
<evidence type="ECO:0000313" key="8">
    <source>
        <dbReference type="EMBL" id="SES43242.1"/>
    </source>
</evidence>
<dbReference type="PANTHER" id="PTHR23506:SF23">
    <property type="entry name" value="GH10249P"/>
    <property type="match status" value="1"/>
</dbReference>
<dbReference type="PROSITE" id="PS50850">
    <property type="entry name" value="MFS"/>
    <property type="match status" value="1"/>
</dbReference>
<evidence type="ECO:0000256" key="1">
    <source>
        <dbReference type="ARBA" id="ARBA00004651"/>
    </source>
</evidence>
<keyword evidence="4 6" id="KW-1133">Transmembrane helix</keyword>
<accession>A0A1H9XAU0</accession>
<feature type="transmembrane region" description="Helical" evidence="6">
    <location>
        <begin position="108"/>
        <end position="127"/>
    </location>
</feature>
<dbReference type="AlphaFoldDB" id="A0A1H9XAU0"/>
<evidence type="ECO:0000256" key="2">
    <source>
        <dbReference type="ARBA" id="ARBA00022448"/>
    </source>
</evidence>
<evidence type="ECO:0000259" key="7">
    <source>
        <dbReference type="PROSITE" id="PS50850"/>
    </source>
</evidence>
<dbReference type="PANTHER" id="PTHR23506">
    <property type="entry name" value="GH10249P"/>
    <property type="match status" value="1"/>
</dbReference>
<dbReference type="OrthoDB" id="5338069at2"/>
<evidence type="ECO:0000256" key="4">
    <source>
        <dbReference type="ARBA" id="ARBA00022989"/>
    </source>
</evidence>
<comment type="subcellular location">
    <subcellularLocation>
        <location evidence="1">Cell membrane</location>
        <topology evidence="1">Multi-pass membrane protein</topology>
    </subcellularLocation>
</comment>
<feature type="transmembrane region" description="Helical" evidence="6">
    <location>
        <begin position="314"/>
        <end position="337"/>
    </location>
</feature>
<dbReference type="GO" id="GO:0022857">
    <property type="term" value="F:transmembrane transporter activity"/>
    <property type="evidence" value="ECO:0007669"/>
    <property type="project" value="InterPro"/>
</dbReference>
<feature type="transmembrane region" description="Helical" evidence="6">
    <location>
        <begin position="374"/>
        <end position="393"/>
    </location>
</feature>
<evidence type="ECO:0000256" key="5">
    <source>
        <dbReference type="ARBA" id="ARBA00023136"/>
    </source>
</evidence>
<feature type="domain" description="Major facilitator superfamily (MFS) profile" evidence="7">
    <location>
        <begin position="11"/>
        <end position="402"/>
    </location>
</feature>
<dbReference type="SUPFAM" id="SSF103473">
    <property type="entry name" value="MFS general substrate transporter"/>
    <property type="match status" value="1"/>
</dbReference>
<name>A0A1H9XAU0_9BACI</name>
<keyword evidence="2" id="KW-0813">Transport</keyword>
<feature type="transmembrane region" description="Helical" evidence="6">
    <location>
        <begin position="207"/>
        <end position="227"/>
    </location>
</feature>
<feature type="transmembrane region" description="Helical" evidence="6">
    <location>
        <begin position="349"/>
        <end position="368"/>
    </location>
</feature>
<dbReference type="RefSeq" id="WP_093056284.1">
    <property type="nucleotide sequence ID" value="NZ_FOGT01000033.1"/>
</dbReference>
<reference evidence="9" key="1">
    <citation type="submission" date="2016-10" db="EMBL/GenBank/DDBJ databases">
        <authorList>
            <person name="Varghese N."/>
            <person name="Submissions S."/>
        </authorList>
    </citation>
    <scope>NUCLEOTIDE SEQUENCE [LARGE SCALE GENOMIC DNA]</scope>
    <source>
        <strain evidence="9">S9</strain>
    </source>
</reference>
<sequence>MSTGQINAKKQVIVMAAATAVSLFGDALLYIILPLYWTEMGLHALWQIGVLLSVNRFIRLPLNPLVAWLYKRISYRQGFIWGMVLAAITTFCYGAFHSFWILFIARCLWGLAWTFLKLGAYLAIPAFSDNSNRGYLFGLHKGIHRSGALLGMILGGLAVDQFGIFPVMTVFAAASLFTLPFIFTGLDRKQSSAELITNKETVPFKKVIIQQSVITVLASAMCIAVVYDGILKSTLSYLVNLQIDSELILVGLAVGASTLASSIQSIRILWEPWLSPLLGSFADRTARRAPVFAGLLGGAAVLMVFAPLPMPLFMFITIMLGLQVIGTAMEVIVLSLAADVAQRSSKVHVMTTLSVAQDTGAALGPLIGYMAAEWLGITSLYVFASLLFIILAIKWLKEPAERGFHTEVNKAAPVD</sequence>
<dbReference type="EMBL" id="FOGT01000033">
    <property type="protein sequence ID" value="SES43242.1"/>
    <property type="molecule type" value="Genomic_DNA"/>
</dbReference>
<dbReference type="InterPro" id="IPR020846">
    <property type="entry name" value="MFS_dom"/>
</dbReference>
<organism evidence="8 9">
    <name type="scientific">Salipaludibacillus aurantiacus</name>
    <dbReference type="NCBI Taxonomy" id="1601833"/>
    <lineage>
        <taxon>Bacteria</taxon>
        <taxon>Bacillati</taxon>
        <taxon>Bacillota</taxon>
        <taxon>Bacilli</taxon>
        <taxon>Bacillales</taxon>
        <taxon>Bacillaceae</taxon>
    </lineage>
</organism>
<keyword evidence="9" id="KW-1185">Reference proteome</keyword>
<dbReference type="Gene3D" id="1.20.1250.20">
    <property type="entry name" value="MFS general substrate transporter like domains"/>
    <property type="match status" value="1"/>
</dbReference>
<evidence type="ECO:0000313" key="9">
    <source>
        <dbReference type="Proteomes" id="UP000198571"/>
    </source>
</evidence>
<feature type="transmembrane region" description="Helical" evidence="6">
    <location>
        <begin position="291"/>
        <end position="308"/>
    </location>
</feature>
<dbReference type="InterPro" id="IPR011701">
    <property type="entry name" value="MFS"/>
</dbReference>
<dbReference type="InterPro" id="IPR036259">
    <property type="entry name" value="MFS_trans_sf"/>
</dbReference>
<protein>
    <submittedName>
        <fullName evidence="8">Predicted arabinose efflux permease, MFS family</fullName>
    </submittedName>
</protein>
<dbReference type="Proteomes" id="UP000198571">
    <property type="component" value="Unassembled WGS sequence"/>
</dbReference>
<evidence type="ECO:0000256" key="6">
    <source>
        <dbReference type="SAM" id="Phobius"/>
    </source>
</evidence>
<feature type="transmembrane region" description="Helical" evidence="6">
    <location>
        <begin position="79"/>
        <end position="102"/>
    </location>
</feature>
<keyword evidence="5 6" id="KW-0472">Membrane</keyword>
<feature type="transmembrane region" description="Helical" evidence="6">
    <location>
        <begin position="12"/>
        <end position="34"/>
    </location>
</feature>
<gene>
    <name evidence="8" type="ORF">SAMN05518684_1331</name>
</gene>
<dbReference type="STRING" id="1601833.SAMN05518684_1331"/>
<feature type="transmembrane region" description="Helical" evidence="6">
    <location>
        <begin position="247"/>
        <end position="270"/>
    </location>
</feature>